<keyword evidence="4" id="KW-0597">Phosphoprotein</keyword>
<dbReference type="EMBL" id="JAVREK010000036">
    <property type="protein sequence ID" value="MDT0305124.1"/>
    <property type="molecule type" value="Genomic_DNA"/>
</dbReference>
<keyword evidence="9" id="KW-0902">Two-component regulatory system</keyword>
<dbReference type="Gene3D" id="6.10.340.10">
    <property type="match status" value="1"/>
</dbReference>
<dbReference type="SUPFAM" id="SSF55874">
    <property type="entry name" value="ATPase domain of HSP90 chaperone/DNA topoisomerase II/histidine kinase"/>
    <property type="match status" value="1"/>
</dbReference>
<dbReference type="Gene3D" id="3.30.565.10">
    <property type="entry name" value="Histidine kinase-like ATPase, C-terminal domain"/>
    <property type="match status" value="1"/>
</dbReference>
<dbReference type="SUPFAM" id="SSF47384">
    <property type="entry name" value="Homodimeric domain of signal transducing histidine kinase"/>
    <property type="match status" value="1"/>
</dbReference>
<dbReference type="PROSITE" id="PS50885">
    <property type="entry name" value="HAMP"/>
    <property type="match status" value="1"/>
</dbReference>
<dbReference type="RefSeq" id="WP_311547639.1">
    <property type="nucleotide sequence ID" value="NZ_JAVREK010000036.1"/>
</dbReference>
<dbReference type="EC" id="2.7.13.3" evidence="3"/>
<keyword evidence="6 11" id="KW-0812">Transmembrane</keyword>
<feature type="domain" description="Histidine kinase" evidence="12">
    <location>
        <begin position="244"/>
        <end position="465"/>
    </location>
</feature>
<accession>A0ABU2L0P1</accession>
<sequence length="476" mass="50798">MAIFPRKRPRSIRARTTAGSVVAAAVILAFAIAATSLLIRAVIEREQTLEAGEAAREVAVDIQNRRLEGEIRARAGVIRIQVVSPDGEVLASSRAAPTTEALTGSVPRRANGPVGDVVCDADPVGCLTVVGYESADSAYGDVLVYAAVPRSDLLAGPLLEFALIGLGLAVLASVGGISWWQVGRTLRPVEEVRSGLERITASHPDKRLQVPGTGDEIAALARTANETLRRLDIALDRQRGFASDASHELRNPIAGLRVRLELELDDPEGGDQAEVLRAALEDTLRLERIVADLLELARLDADAAAAGEFVDLGELAAAEVERRGGSLRIDSRVERGAYVFANRLQLARLLVNLLANAERHAAGRVLVDVAREDEAEGGGGHGDQPEGWAVLHVHDDGHGIPEHDRERIFDRFARLEESRRRDPGGTGLGLAISRETAQALGGTLKAGASDVLGGAVFTLRLPLYRDGGRGSDRDRQ</sequence>
<dbReference type="Pfam" id="PF02518">
    <property type="entry name" value="HATPase_c"/>
    <property type="match status" value="1"/>
</dbReference>
<dbReference type="CDD" id="cd06225">
    <property type="entry name" value="HAMP"/>
    <property type="match status" value="1"/>
</dbReference>
<dbReference type="Pfam" id="PF00512">
    <property type="entry name" value="HisKA"/>
    <property type="match status" value="1"/>
</dbReference>
<dbReference type="SMART" id="SM00387">
    <property type="entry name" value="HATPase_c"/>
    <property type="match status" value="1"/>
</dbReference>
<comment type="caution">
    <text evidence="14">The sequence shown here is derived from an EMBL/GenBank/DDBJ whole genome shotgun (WGS) entry which is preliminary data.</text>
</comment>
<evidence type="ECO:0000256" key="11">
    <source>
        <dbReference type="SAM" id="Phobius"/>
    </source>
</evidence>
<evidence type="ECO:0000256" key="6">
    <source>
        <dbReference type="ARBA" id="ARBA00022692"/>
    </source>
</evidence>
<dbReference type="CDD" id="cd00075">
    <property type="entry name" value="HATPase"/>
    <property type="match status" value="1"/>
</dbReference>
<dbReference type="PANTHER" id="PTHR45436">
    <property type="entry name" value="SENSOR HISTIDINE KINASE YKOH"/>
    <property type="match status" value="1"/>
</dbReference>
<dbReference type="InterPro" id="IPR003594">
    <property type="entry name" value="HATPase_dom"/>
</dbReference>
<dbReference type="SMART" id="SM00304">
    <property type="entry name" value="HAMP"/>
    <property type="match status" value="1"/>
</dbReference>
<reference evidence="15" key="1">
    <citation type="submission" date="2023-07" db="EMBL/GenBank/DDBJ databases">
        <title>30 novel species of actinomycetes from the DSMZ collection.</title>
        <authorList>
            <person name="Nouioui I."/>
        </authorList>
    </citation>
    <scope>NUCLEOTIDE SEQUENCE [LARGE SCALE GENOMIC DNA]</scope>
    <source>
        <strain evidence="15">DSM 45055</strain>
    </source>
</reference>
<evidence type="ECO:0000256" key="2">
    <source>
        <dbReference type="ARBA" id="ARBA00004236"/>
    </source>
</evidence>
<evidence type="ECO:0000256" key="8">
    <source>
        <dbReference type="ARBA" id="ARBA00022989"/>
    </source>
</evidence>
<evidence type="ECO:0000313" key="14">
    <source>
        <dbReference type="EMBL" id="MDT0305124.1"/>
    </source>
</evidence>
<evidence type="ECO:0000256" key="9">
    <source>
        <dbReference type="ARBA" id="ARBA00023012"/>
    </source>
</evidence>
<dbReference type="PROSITE" id="PS50109">
    <property type="entry name" value="HIS_KIN"/>
    <property type="match status" value="1"/>
</dbReference>
<evidence type="ECO:0000256" key="5">
    <source>
        <dbReference type="ARBA" id="ARBA00022679"/>
    </source>
</evidence>
<evidence type="ECO:0000256" key="4">
    <source>
        <dbReference type="ARBA" id="ARBA00022553"/>
    </source>
</evidence>
<dbReference type="InterPro" id="IPR050428">
    <property type="entry name" value="TCS_sensor_his_kinase"/>
</dbReference>
<comment type="subcellular location">
    <subcellularLocation>
        <location evidence="2">Cell membrane</location>
    </subcellularLocation>
</comment>
<dbReference type="InterPro" id="IPR036890">
    <property type="entry name" value="HATPase_C_sf"/>
</dbReference>
<dbReference type="Proteomes" id="UP001183226">
    <property type="component" value="Unassembled WGS sequence"/>
</dbReference>
<evidence type="ECO:0000259" key="13">
    <source>
        <dbReference type="PROSITE" id="PS50885"/>
    </source>
</evidence>
<dbReference type="SMART" id="SM00388">
    <property type="entry name" value="HisKA"/>
    <property type="match status" value="1"/>
</dbReference>
<dbReference type="PANTHER" id="PTHR45436:SF5">
    <property type="entry name" value="SENSOR HISTIDINE KINASE TRCS"/>
    <property type="match status" value="1"/>
</dbReference>
<keyword evidence="7 14" id="KW-0418">Kinase</keyword>
<feature type="domain" description="HAMP" evidence="13">
    <location>
        <begin position="183"/>
        <end position="236"/>
    </location>
</feature>
<evidence type="ECO:0000256" key="7">
    <source>
        <dbReference type="ARBA" id="ARBA00022777"/>
    </source>
</evidence>
<proteinExistence type="predicted"/>
<dbReference type="InterPro" id="IPR005467">
    <property type="entry name" value="His_kinase_dom"/>
</dbReference>
<dbReference type="CDD" id="cd00082">
    <property type="entry name" value="HisKA"/>
    <property type="match status" value="1"/>
</dbReference>
<evidence type="ECO:0000259" key="12">
    <source>
        <dbReference type="PROSITE" id="PS50109"/>
    </source>
</evidence>
<dbReference type="InterPro" id="IPR003661">
    <property type="entry name" value="HisK_dim/P_dom"/>
</dbReference>
<dbReference type="InterPro" id="IPR004358">
    <property type="entry name" value="Sig_transdc_His_kin-like_C"/>
</dbReference>
<keyword evidence="8 11" id="KW-1133">Transmembrane helix</keyword>
<dbReference type="Gene3D" id="1.10.287.130">
    <property type="match status" value="1"/>
</dbReference>
<dbReference type="GO" id="GO:0016301">
    <property type="term" value="F:kinase activity"/>
    <property type="evidence" value="ECO:0007669"/>
    <property type="project" value="UniProtKB-KW"/>
</dbReference>
<evidence type="ECO:0000256" key="3">
    <source>
        <dbReference type="ARBA" id="ARBA00012438"/>
    </source>
</evidence>
<keyword evidence="5" id="KW-0808">Transferase</keyword>
<protein>
    <recommendedName>
        <fullName evidence="3">histidine kinase</fullName>
        <ecNumber evidence="3">2.7.13.3</ecNumber>
    </recommendedName>
</protein>
<evidence type="ECO:0000256" key="10">
    <source>
        <dbReference type="ARBA" id="ARBA00023136"/>
    </source>
</evidence>
<dbReference type="PRINTS" id="PR00344">
    <property type="entry name" value="BCTRLSENSOR"/>
</dbReference>
<evidence type="ECO:0000256" key="1">
    <source>
        <dbReference type="ARBA" id="ARBA00000085"/>
    </source>
</evidence>
<organism evidence="14 15">
    <name type="scientific">Streptomonospora wellingtoniae</name>
    <dbReference type="NCBI Taxonomy" id="3075544"/>
    <lineage>
        <taxon>Bacteria</taxon>
        <taxon>Bacillati</taxon>
        <taxon>Actinomycetota</taxon>
        <taxon>Actinomycetes</taxon>
        <taxon>Streptosporangiales</taxon>
        <taxon>Nocardiopsidaceae</taxon>
        <taxon>Streptomonospora</taxon>
    </lineage>
</organism>
<dbReference type="InterPro" id="IPR003660">
    <property type="entry name" value="HAMP_dom"/>
</dbReference>
<keyword evidence="10 11" id="KW-0472">Membrane</keyword>
<name>A0ABU2L0P1_9ACTN</name>
<feature type="transmembrane region" description="Helical" evidence="11">
    <location>
        <begin position="21"/>
        <end position="43"/>
    </location>
</feature>
<gene>
    <name evidence="14" type="ORF">RM446_23625</name>
</gene>
<comment type="catalytic activity">
    <reaction evidence="1">
        <text>ATP + protein L-histidine = ADP + protein N-phospho-L-histidine.</text>
        <dbReference type="EC" id="2.7.13.3"/>
    </reaction>
</comment>
<keyword evidence="15" id="KW-1185">Reference proteome</keyword>
<dbReference type="InterPro" id="IPR036097">
    <property type="entry name" value="HisK_dim/P_sf"/>
</dbReference>
<evidence type="ECO:0000313" key="15">
    <source>
        <dbReference type="Proteomes" id="UP001183226"/>
    </source>
</evidence>